<dbReference type="InterPro" id="IPR015883">
    <property type="entry name" value="Glyco_hydro_20_cat"/>
</dbReference>
<dbReference type="PRINTS" id="PR00738">
    <property type="entry name" value="GLHYDRLASE20"/>
</dbReference>
<dbReference type="Gene3D" id="3.30.379.10">
    <property type="entry name" value="Chitobiase/beta-hexosaminidase domain 2-like"/>
    <property type="match status" value="1"/>
</dbReference>
<evidence type="ECO:0000256" key="8">
    <source>
        <dbReference type="PIRNR" id="PIRNR001093"/>
    </source>
</evidence>
<feature type="disulfide bond" evidence="10">
    <location>
        <begin position="62"/>
        <end position="101"/>
    </location>
</feature>
<keyword evidence="15" id="KW-1185">Reference proteome</keyword>
<gene>
    <name evidence="14" type="ORF">QR680_016812</name>
</gene>
<comment type="similarity">
    <text evidence="2 8">Belongs to the glycosyl hydrolase 20 family.</text>
</comment>
<accession>A0AA39HCD6</accession>
<dbReference type="Proteomes" id="UP001175271">
    <property type="component" value="Unassembled WGS sequence"/>
</dbReference>
<dbReference type="GO" id="GO:0016020">
    <property type="term" value="C:membrane"/>
    <property type="evidence" value="ECO:0007669"/>
    <property type="project" value="TreeGrafter"/>
</dbReference>
<keyword evidence="6 8" id="KW-0326">Glycosidase</keyword>
<evidence type="ECO:0000259" key="13">
    <source>
        <dbReference type="Pfam" id="PF14845"/>
    </source>
</evidence>
<dbReference type="InterPro" id="IPR029019">
    <property type="entry name" value="HEX_eukaryotic_N"/>
</dbReference>
<dbReference type="EC" id="3.2.1.52" evidence="8"/>
<dbReference type="GO" id="GO:0004563">
    <property type="term" value="F:beta-N-acetylhexosaminidase activity"/>
    <property type="evidence" value="ECO:0007669"/>
    <property type="project" value="UniProtKB-EC"/>
</dbReference>
<evidence type="ECO:0000256" key="10">
    <source>
        <dbReference type="PIRSR" id="PIRSR001093-2"/>
    </source>
</evidence>
<evidence type="ECO:0000256" key="2">
    <source>
        <dbReference type="ARBA" id="ARBA00006285"/>
    </source>
</evidence>
<feature type="signal peptide" evidence="11">
    <location>
        <begin position="1"/>
        <end position="17"/>
    </location>
</feature>
<dbReference type="InterPro" id="IPR029018">
    <property type="entry name" value="Hex-like_dom2"/>
</dbReference>
<feature type="active site" description="Proton donor" evidence="9">
    <location>
        <position position="325"/>
    </location>
</feature>
<evidence type="ECO:0000256" key="5">
    <source>
        <dbReference type="ARBA" id="ARBA00023180"/>
    </source>
</evidence>
<comment type="function">
    <text evidence="7">Responsible for the degradation of GM2 gangliosides, and a variety of other molecules containing terminal N-acetyl hexosamines. Degrades chitotriose.</text>
</comment>
<dbReference type="InterPro" id="IPR017853">
    <property type="entry name" value="GH"/>
</dbReference>
<feature type="domain" description="Beta-hexosaminidase eukaryotic type N-terminal" evidence="13">
    <location>
        <begin position="33"/>
        <end position="145"/>
    </location>
</feature>
<dbReference type="AlphaFoldDB" id="A0AA39HCD6"/>
<dbReference type="GO" id="GO:0006689">
    <property type="term" value="P:ganglioside catabolic process"/>
    <property type="evidence" value="ECO:0007669"/>
    <property type="project" value="TreeGrafter"/>
</dbReference>
<dbReference type="PANTHER" id="PTHR22600">
    <property type="entry name" value="BETA-HEXOSAMINIDASE"/>
    <property type="match status" value="1"/>
</dbReference>
<dbReference type="PANTHER" id="PTHR22600:SF21">
    <property type="entry name" value="BETA-HEXOSAMINIDASE A"/>
    <property type="match status" value="1"/>
</dbReference>
<keyword evidence="10" id="KW-1015">Disulfide bond</keyword>
<evidence type="ECO:0000313" key="14">
    <source>
        <dbReference type="EMBL" id="KAK0403252.1"/>
    </source>
</evidence>
<organism evidence="14 15">
    <name type="scientific">Steinernema hermaphroditum</name>
    <dbReference type="NCBI Taxonomy" id="289476"/>
    <lineage>
        <taxon>Eukaryota</taxon>
        <taxon>Metazoa</taxon>
        <taxon>Ecdysozoa</taxon>
        <taxon>Nematoda</taxon>
        <taxon>Chromadorea</taxon>
        <taxon>Rhabditida</taxon>
        <taxon>Tylenchina</taxon>
        <taxon>Panagrolaimomorpha</taxon>
        <taxon>Strongyloidoidea</taxon>
        <taxon>Steinernematidae</taxon>
        <taxon>Steinernema</taxon>
    </lineage>
</organism>
<dbReference type="Pfam" id="PF14845">
    <property type="entry name" value="Glycohydro_20b2"/>
    <property type="match status" value="1"/>
</dbReference>
<evidence type="ECO:0000313" key="15">
    <source>
        <dbReference type="Proteomes" id="UP001175271"/>
    </source>
</evidence>
<feature type="disulfide bond" evidence="10">
    <location>
        <begin position="523"/>
        <end position="541"/>
    </location>
</feature>
<protein>
    <recommendedName>
        <fullName evidence="8">Beta-hexosaminidase</fullName>
        <ecNumber evidence="8">3.2.1.52</ecNumber>
    </recommendedName>
</protein>
<evidence type="ECO:0000256" key="7">
    <source>
        <dbReference type="ARBA" id="ARBA00053719"/>
    </source>
</evidence>
<evidence type="ECO:0000256" key="6">
    <source>
        <dbReference type="ARBA" id="ARBA00023295"/>
    </source>
</evidence>
<proteinExistence type="inferred from homology"/>
<dbReference type="FunFam" id="3.20.20.80:FF:000063">
    <property type="entry name" value="Beta-hexosaminidase"/>
    <property type="match status" value="1"/>
</dbReference>
<dbReference type="Gene3D" id="3.20.20.80">
    <property type="entry name" value="Glycosidases"/>
    <property type="match status" value="1"/>
</dbReference>
<reference evidence="14" key="1">
    <citation type="submission" date="2023-06" db="EMBL/GenBank/DDBJ databases">
        <title>Genomic analysis of the entomopathogenic nematode Steinernema hermaphroditum.</title>
        <authorList>
            <person name="Schwarz E.M."/>
            <person name="Heppert J.K."/>
            <person name="Baniya A."/>
            <person name="Schwartz H.T."/>
            <person name="Tan C.-H."/>
            <person name="Antoshechkin I."/>
            <person name="Sternberg P.W."/>
            <person name="Goodrich-Blair H."/>
            <person name="Dillman A.R."/>
        </authorList>
    </citation>
    <scope>NUCLEOTIDE SEQUENCE</scope>
    <source>
        <strain evidence="14">PS9179</strain>
        <tissue evidence="14">Whole animal</tissue>
    </source>
</reference>
<evidence type="ECO:0000259" key="12">
    <source>
        <dbReference type="Pfam" id="PF00728"/>
    </source>
</evidence>
<dbReference type="InterPro" id="IPR025705">
    <property type="entry name" value="Beta_hexosaminidase_sua/sub"/>
</dbReference>
<dbReference type="PIRSF" id="PIRSF001093">
    <property type="entry name" value="B-hxosamndse_ab_euk"/>
    <property type="match status" value="1"/>
</dbReference>
<name>A0AA39HCD6_9BILA</name>
<feature type="disulfide bond" evidence="10">
    <location>
        <begin position="278"/>
        <end position="333"/>
    </location>
</feature>
<feature type="domain" description="Glycoside hydrolase family 20 catalytic" evidence="12">
    <location>
        <begin position="169"/>
        <end position="504"/>
    </location>
</feature>
<keyword evidence="4 8" id="KW-0378">Hydrolase</keyword>
<feature type="chain" id="PRO_5041243112" description="Beta-hexosaminidase" evidence="11">
    <location>
        <begin position="18"/>
        <end position="553"/>
    </location>
</feature>
<keyword evidence="5" id="KW-0325">Glycoprotein</keyword>
<evidence type="ECO:0000256" key="3">
    <source>
        <dbReference type="ARBA" id="ARBA00022729"/>
    </source>
</evidence>
<dbReference type="GO" id="GO:0005975">
    <property type="term" value="P:carbohydrate metabolic process"/>
    <property type="evidence" value="ECO:0007669"/>
    <property type="project" value="InterPro"/>
</dbReference>
<dbReference type="Pfam" id="PF00728">
    <property type="entry name" value="Glyco_hydro_20"/>
    <property type="match status" value="1"/>
</dbReference>
<dbReference type="SUPFAM" id="SSF55545">
    <property type="entry name" value="beta-N-acetylhexosaminidase-like domain"/>
    <property type="match status" value="1"/>
</dbReference>
<dbReference type="GO" id="GO:0030203">
    <property type="term" value="P:glycosaminoglycan metabolic process"/>
    <property type="evidence" value="ECO:0007669"/>
    <property type="project" value="TreeGrafter"/>
</dbReference>
<dbReference type="EMBL" id="JAUCMV010000004">
    <property type="protein sequence ID" value="KAK0403252.1"/>
    <property type="molecule type" value="Genomic_DNA"/>
</dbReference>
<sequence>MWSLLVTLCAVFGASRAWYYGRPDPGEMTQGGVWPLPWKLDYENTTHLLNPAHFEFVSDLDCDILRSAFVRYKKLAFPGGSIASSIIPSLRSIKVSVKNGCPSGYPQMGMDESYSLTVVRRSDVAVLEANEVWGALRGLETFSQLVYRPPTSANVFFLRCATVEDHPRFPHRGIMIDTVRHFWSVPIILRNIDLAAQNKFNTLHWHLTDSEAFPYESKRYPELAQKGAYTNKHVYSRSDVRRVIDFARLRGIRVVAEFDSPGHFGAWGKGRPELLSKCFDREGNPSVLPNIFDPSKKENFDFLQAFFEEALHVFPDQYMHFGGDEVASSMLECWYRNPEVRTWMNSNGYGNDTNAVLKDYFKKLVQMVQSSRNDTKMIFWQEVLDMNVAPSNSIAHVWKGDTYADIMKEMNEVTKNGHYAILSSCWYLNYIKYGADWGYVPAEHNRERGLYYECNPTDFGGSEAQNNLVLGGEAVMWSEFVDGTNIISRFWPRASAPAERLWSDLAQTQSADKAWPRLHEHRCRMMARGYPVEPPNNPDYCNDFWNPDYPDLE</sequence>
<evidence type="ECO:0000256" key="4">
    <source>
        <dbReference type="ARBA" id="ARBA00022801"/>
    </source>
</evidence>
<comment type="caution">
    <text evidence="14">The sequence shown here is derived from an EMBL/GenBank/DDBJ whole genome shotgun (WGS) entry which is preliminary data.</text>
</comment>
<evidence type="ECO:0000256" key="1">
    <source>
        <dbReference type="ARBA" id="ARBA00001231"/>
    </source>
</evidence>
<comment type="catalytic activity">
    <reaction evidence="1 8">
        <text>Hydrolysis of terminal non-reducing N-acetyl-D-hexosamine residues in N-acetyl-beta-D-hexosaminides.</text>
        <dbReference type="EC" id="3.2.1.52"/>
    </reaction>
</comment>
<evidence type="ECO:0000256" key="9">
    <source>
        <dbReference type="PIRSR" id="PIRSR001093-1"/>
    </source>
</evidence>
<evidence type="ECO:0000256" key="11">
    <source>
        <dbReference type="SAM" id="SignalP"/>
    </source>
</evidence>
<keyword evidence="3 11" id="KW-0732">Signal</keyword>
<dbReference type="GO" id="GO:0005764">
    <property type="term" value="C:lysosome"/>
    <property type="evidence" value="ECO:0007669"/>
    <property type="project" value="TreeGrafter"/>
</dbReference>
<dbReference type="SUPFAM" id="SSF51445">
    <property type="entry name" value="(Trans)glycosidases"/>
    <property type="match status" value="1"/>
</dbReference>